<sequence>MIADQLANVGTPVSETRLVLQLVTHLSDGYDGVATIIQQSDPLPPFYKARSMLTLEETRRAKTAIASTDSALVANQSPSPANDSKQSRNQNHGNSSNSYNSRGKGKNSRHNYKGKNQSGNGSQKQNGRQQGSATPSTWTWVPYPQWPAPQQQRWTPPPCPYPTNSWTAPSNSSPGILGPRPQQAFVAQPAMVGTPLGAFVPTDIAAAMQTLTLQQPDDNLYMDTGASSHMTSNNGSQDGDADYEK</sequence>
<feature type="region of interest" description="Disordered" evidence="1">
    <location>
        <begin position="218"/>
        <end position="245"/>
    </location>
</feature>
<feature type="compositionally biased region" description="Polar residues" evidence="1">
    <location>
        <begin position="66"/>
        <end position="101"/>
    </location>
</feature>
<feature type="compositionally biased region" description="Polar residues" evidence="1">
    <location>
        <begin position="225"/>
        <end position="237"/>
    </location>
</feature>
<comment type="caution">
    <text evidence="2">The sequence shown here is derived from an EMBL/GenBank/DDBJ whole genome shotgun (WGS) entry which is preliminary data.</text>
</comment>
<dbReference type="PANTHER" id="PTHR47481:SF10">
    <property type="entry name" value="COPIA-LIKE POLYPROTEIN_RETROTRANSPOSON"/>
    <property type="match status" value="1"/>
</dbReference>
<evidence type="ECO:0000256" key="1">
    <source>
        <dbReference type="SAM" id="MobiDB-lite"/>
    </source>
</evidence>
<feature type="region of interest" description="Disordered" evidence="1">
    <location>
        <begin position="66"/>
        <end position="155"/>
    </location>
</feature>
<protein>
    <submittedName>
        <fullName evidence="2">Uncharacterized protein</fullName>
    </submittedName>
</protein>
<dbReference type="Proteomes" id="UP001443914">
    <property type="component" value="Unassembled WGS sequence"/>
</dbReference>
<name>A0AAW1HYZ2_SAPOF</name>
<evidence type="ECO:0000313" key="2">
    <source>
        <dbReference type="EMBL" id="KAK9682337.1"/>
    </source>
</evidence>
<proteinExistence type="predicted"/>
<evidence type="ECO:0000313" key="3">
    <source>
        <dbReference type="Proteomes" id="UP001443914"/>
    </source>
</evidence>
<gene>
    <name evidence="2" type="ORF">RND81_10G066100</name>
</gene>
<dbReference type="PANTHER" id="PTHR47481">
    <property type="match status" value="1"/>
</dbReference>
<dbReference type="EMBL" id="JBDFQZ010000010">
    <property type="protein sequence ID" value="KAK9682337.1"/>
    <property type="molecule type" value="Genomic_DNA"/>
</dbReference>
<feature type="compositionally biased region" description="Polar residues" evidence="1">
    <location>
        <begin position="114"/>
        <end position="139"/>
    </location>
</feature>
<accession>A0AAW1HYZ2</accession>
<reference evidence="2" key="1">
    <citation type="submission" date="2024-03" db="EMBL/GenBank/DDBJ databases">
        <title>WGS assembly of Saponaria officinalis var. Norfolk2.</title>
        <authorList>
            <person name="Jenkins J."/>
            <person name="Shu S."/>
            <person name="Grimwood J."/>
            <person name="Barry K."/>
            <person name="Goodstein D."/>
            <person name="Schmutz J."/>
            <person name="Leebens-Mack J."/>
            <person name="Osbourn A."/>
        </authorList>
    </citation>
    <scope>NUCLEOTIDE SEQUENCE [LARGE SCALE GENOMIC DNA]</scope>
    <source>
        <strain evidence="2">JIC</strain>
    </source>
</reference>
<dbReference type="AlphaFoldDB" id="A0AAW1HYZ2"/>
<keyword evidence="3" id="KW-1185">Reference proteome</keyword>
<feature type="compositionally biased region" description="Basic residues" evidence="1">
    <location>
        <begin position="103"/>
        <end position="113"/>
    </location>
</feature>
<organism evidence="2 3">
    <name type="scientific">Saponaria officinalis</name>
    <name type="common">Common soapwort</name>
    <name type="synonym">Lychnis saponaria</name>
    <dbReference type="NCBI Taxonomy" id="3572"/>
    <lineage>
        <taxon>Eukaryota</taxon>
        <taxon>Viridiplantae</taxon>
        <taxon>Streptophyta</taxon>
        <taxon>Embryophyta</taxon>
        <taxon>Tracheophyta</taxon>
        <taxon>Spermatophyta</taxon>
        <taxon>Magnoliopsida</taxon>
        <taxon>eudicotyledons</taxon>
        <taxon>Gunneridae</taxon>
        <taxon>Pentapetalae</taxon>
        <taxon>Caryophyllales</taxon>
        <taxon>Caryophyllaceae</taxon>
        <taxon>Caryophylleae</taxon>
        <taxon>Saponaria</taxon>
    </lineage>
</organism>